<proteinExistence type="predicted"/>
<sequence length="80" mass="9127">MSRARQSENCRLHVEASNLPKIGSETEFRRMATIDWSEIQPSDDDQAADRARARRDRRLYIAFGLIVAVVIAAQAVRWAI</sequence>
<keyword evidence="1" id="KW-0472">Membrane</keyword>
<organism evidence="2 3">
    <name type="scientific">Sphingomonas colocasiae</name>
    <dbReference type="NCBI Taxonomy" id="1848973"/>
    <lineage>
        <taxon>Bacteria</taxon>
        <taxon>Pseudomonadati</taxon>
        <taxon>Pseudomonadota</taxon>
        <taxon>Alphaproteobacteria</taxon>
        <taxon>Sphingomonadales</taxon>
        <taxon>Sphingomonadaceae</taxon>
        <taxon>Sphingomonas</taxon>
    </lineage>
</organism>
<dbReference type="Proteomes" id="UP000706039">
    <property type="component" value="Unassembled WGS sequence"/>
</dbReference>
<gene>
    <name evidence="2" type="ORF">K7G82_27550</name>
</gene>
<keyword evidence="1" id="KW-1133">Transmembrane helix</keyword>
<dbReference type="EMBL" id="JAINVV010000014">
    <property type="protein sequence ID" value="MBY8826087.1"/>
    <property type="molecule type" value="Genomic_DNA"/>
</dbReference>
<accession>A0ABS7PXK5</accession>
<dbReference type="RefSeq" id="WP_222993387.1">
    <property type="nucleotide sequence ID" value="NZ_JAINVV010000014.1"/>
</dbReference>
<evidence type="ECO:0000256" key="1">
    <source>
        <dbReference type="SAM" id="Phobius"/>
    </source>
</evidence>
<name>A0ABS7PXK5_9SPHN</name>
<reference evidence="2 3" key="1">
    <citation type="submission" date="2021-08" db="EMBL/GenBank/DDBJ databases">
        <authorList>
            <person name="Tuo L."/>
        </authorList>
    </citation>
    <scope>NUCLEOTIDE SEQUENCE [LARGE SCALE GENOMIC DNA]</scope>
    <source>
        <strain evidence="2 3">JCM 31229</strain>
    </source>
</reference>
<keyword evidence="3" id="KW-1185">Reference proteome</keyword>
<comment type="caution">
    <text evidence="2">The sequence shown here is derived from an EMBL/GenBank/DDBJ whole genome shotgun (WGS) entry which is preliminary data.</text>
</comment>
<evidence type="ECO:0000313" key="3">
    <source>
        <dbReference type="Proteomes" id="UP000706039"/>
    </source>
</evidence>
<keyword evidence="1" id="KW-0812">Transmembrane</keyword>
<evidence type="ECO:0000313" key="2">
    <source>
        <dbReference type="EMBL" id="MBY8826087.1"/>
    </source>
</evidence>
<feature type="transmembrane region" description="Helical" evidence="1">
    <location>
        <begin position="59"/>
        <end position="79"/>
    </location>
</feature>
<protein>
    <submittedName>
        <fullName evidence="2">Uncharacterized protein</fullName>
    </submittedName>
</protein>